<gene>
    <name evidence="8" type="ORF">F751_3100</name>
</gene>
<protein>
    <submittedName>
        <fullName evidence="8">Adenosine 3'-phospho 5'-phosphosulfate transporter 1</fullName>
    </submittedName>
</protein>
<feature type="transmembrane region" description="Helical" evidence="7">
    <location>
        <begin position="218"/>
        <end position="235"/>
    </location>
</feature>
<dbReference type="GO" id="GO:0005789">
    <property type="term" value="C:endoplasmic reticulum membrane"/>
    <property type="evidence" value="ECO:0007669"/>
    <property type="project" value="TreeGrafter"/>
</dbReference>
<keyword evidence="6 7" id="KW-0472">Membrane</keyword>
<dbReference type="PANTHER" id="PTHR10778:SF13">
    <property type="entry name" value="ADENOSINE 3'-PHOSPHO 5'-PHOSPHOSULFATE TRANSPORTER 1"/>
    <property type="match status" value="1"/>
</dbReference>
<comment type="subcellular location">
    <subcellularLocation>
        <location evidence="1">Membrane</location>
        <topology evidence="1">Multi-pass membrane protein</topology>
    </subcellularLocation>
</comment>
<name>A0A087SF78_AUXPR</name>
<dbReference type="AlphaFoldDB" id="A0A087SF78"/>
<dbReference type="Pfam" id="PF08449">
    <property type="entry name" value="UAA"/>
    <property type="match status" value="1"/>
</dbReference>
<dbReference type="KEGG" id="apro:F751_3100"/>
<evidence type="ECO:0000256" key="2">
    <source>
        <dbReference type="ARBA" id="ARBA00008349"/>
    </source>
</evidence>
<evidence type="ECO:0000256" key="1">
    <source>
        <dbReference type="ARBA" id="ARBA00004141"/>
    </source>
</evidence>
<comment type="similarity">
    <text evidence="2">Belongs to the nucleotide-sugar transporter family. UDP-galactose:UMP antiporter (TC 2.A.7.11) subfamily.</text>
</comment>
<accession>A0A087SF78</accession>
<dbReference type="OrthoDB" id="1601at2759"/>
<keyword evidence="3" id="KW-0813">Transport</keyword>
<dbReference type="GeneID" id="23614491"/>
<evidence type="ECO:0000313" key="9">
    <source>
        <dbReference type="Proteomes" id="UP000028924"/>
    </source>
</evidence>
<keyword evidence="4 7" id="KW-0812">Transmembrane</keyword>
<dbReference type="RefSeq" id="XP_011397270.1">
    <property type="nucleotide sequence ID" value="XM_011398968.1"/>
</dbReference>
<dbReference type="Proteomes" id="UP000028924">
    <property type="component" value="Unassembled WGS sequence"/>
</dbReference>
<evidence type="ECO:0000256" key="3">
    <source>
        <dbReference type="ARBA" id="ARBA00022448"/>
    </source>
</evidence>
<dbReference type="InterPro" id="IPR013657">
    <property type="entry name" value="SCL35B1-4/HUT1"/>
</dbReference>
<evidence type="ECO:0000256" key="7">
    <source>
        <dbReference type="SAM" id="Phobius"/>
    </source>
</evidence>
<feature type="transmembrane region" description="Helical" evidence="7">
    <location>
        <begin position="20"/>
        <end position="37"/>
    </location>
</feature>
<keyword evidence="5 7" id="KW-1133">Transmembrane helix</keyword>
<organism evidence="8 9">
    <name type="scientific">Auxenochlorella protothecoides</name>
    <name type="common">Green microalga</name>
    <name type="synonym">Chlorella protothecoides</name>
    <dbReference type="NCBI Taxonomy" id="3075"/>
    <lineage>
        <taxon>Eukaryota</taxon>
        <taxon>Viridiplantae</taxon>
        <taxon>Chlorophyta</taxon>
        <taxon>core chlorophytes</taxon>
        <taxon>Trebouxiophyceae</taxon>
        <taxon>Chlorellales</taxon>
        <taxon>Chlorellaceae</taxon>
        <taxon>Auxenochlorella</taxon>
    </lineage>
</organism>
<sequence>MSSPNKHTSSRLASTDTLHVVWCFGGIIGSLVLYGVLQERIMQSPFDGEPFTHSLALVLANRLVACAVALSLSLYHGHPLAPQAPLTSFAAVSLSNVAATFCQYEALRHVSFAAQTLGKCAKMLPVMLWGRVMLGKRYAARDAARAAAVTLGCAAFVGANRAGAVSPAAAGLSSAATNHASTPWGLTLMAAYLTVDGFTSTFQARLFALHAPTLPNQVLYVAATSALLALAGLVAKGELRPALAFFAAHPRALGAAALLALAATAGQLFITHAIRRHGALLVAAAMTTRQFLSILLSGLLFGHSFSAQQYAAACVVFGGYACVSDLGGGSEAKGWKGGVNVEGFLS</sequence>
<keyword evidence="9" id="KW-1185">Reference proteome</keyword>
<dbReference type="GO" id="GO:0046964">
    <property type="term" value="F:3'-phosphoadenosine 5'-phosphosulfate transmembrane transporter activity"/>
    <property type="evidence" value="ECO:0007669"/>
    <property type="project" value="TreeGrafter"/>
</dbReference>
<proteinExistence type="inferred from homology"/>
<feature type="transmembrane region" description="Helical" evidence="7">
    <location>
        <begin position="255"/>
        <end position="274"/>
    </location>
</feature>
<dbReference type="eggNOG" id="KOG1581">
    <property type="taxonomic scope" value="Eukaryota"/>
</dbReference>
<reference evidence="8 9" key="1">
    <citation type="journal article" date="2014" name="BMC Genomics">
        <title>Oil accumulation mechanisms of the oleaginous microalga Chlorella protothecoides revealed through its genome, transcriptomes, and proteomes.</title>
        <authorList>
            <person name="Gao C."/>
            <person name="Wang Y."/>
            <person name="Shen Y."/>
            <person name="Yan D."/>
            <person name="He X."/>
            <person name="Dai J."/>
            <person name="Wu Q."/>
        </authorList>
    </citation>
    <scope>NUCLEOTIDE SEQUENCE [LARGE SCALE GENOMIC DNA]</scope>
    <source>
        <strain evidence="8 9">0710</strain>
    </source>
</reference>
<feature type="transmembrane region" description="Helical" evidence="7">
    <location>
        <begin position="281"/>
        <end position="301"/>
    </location>
</feature>
<dbReference type="EMBL" id="KL662107">
    <property type="protein sequence ID" value="KFM24382.1"/>
    <property type="molecule type" value="Genomic_DNA"/>
</dbReference>
<dbReference type="PANTHER" id="PTHR10778">
    <property type="entry name" value="SOLUTE CARRIER FAMILY 35 MEMBER B"/>
    <property type="match status" value="1"/>
</dbReference>
<evidence type="ECO:0000256" key="5">
    <source>
        <dbReference type="ARBA" id="ARBA00022989"/>
    </source>
</evidence>
<dbReference type="SUPFAM" id="SSF103481">
    <property type="entry name" value="Multidrug resistance efflux transporter EmrE"/>
    <property type="match status" value="1"/>
</dbReference>
<evidence type="ECO:0000256" key="4">
    <source>
        <dbReference type="ARBA" id="ARBA00022692"/>
    </source>
</evidence>
<evidence type="ECO:0000256" key="6">
    <source>
        <dbReference type="ARBA" id="ARBA00023136"/>
    </source>
</evidence>
<evidence type="ECO:0000313" key="8">
    <source>
        <dbReference type="EMBL" id="KFM24382.1"/>
    </source>
</evidence>
<dbReference type="InterPro" id="IPR037185">
    <property type="entry name" value="EmrE-like"/>
</dbReference>
<dbReference type="GO" id="GO:0000139">
    <property type="term" value="C:Golgi membrane"/>
    <property type="evidence" value="ECO:0007669"/>
    <property type="project" value="TreeGrafter"/>
</dbReference>